<sequence>MNRQAESDKDPLVLFMPSGRRGRFKKGTQVLEAARQLGVYVESVCGGRGICGRCQIEVQEGHFAKHGVTSADTHISAFGAKEKRYAEKRELKDGRRLSCSATIEGDLVVDIPQDVQVNAQIVRKAADTRLIERNPAIQMCYVEVEEPDMHKPLGDLDRLKTALERDWGFSDIIVDQHLLPRVQKILRQGKWSVTAAIHRDMDTARPSLIALYPGLKNEAYGIACDIGSTTIAMHLSSLLSGLTIASAGASNPQIRFGEDLMSRVSYVMMNPDGCEAMTNAVHNVLNGLIEELCAEAGVDPVDILDAVFVGNPIMHHLFLGIDPTELGGAPFALAVSGAVHSWASDLNLALNHGTRVYMLPCIAGHVGADAAAATLSEGPHRQDEMMLLVDVGTNAEIVLGNQSRVVAASSPTGPAFEGAEISCGQRAAAGAIERVRIDPQTLEPRIRIIGVEPWSDEPDFAAQAEKTGVTGVCGSGIIEVIAEMYLAGIITEDGVIDGSLAARSKRIVEDGRTFSYILWEGETPLTITQNDVRAIQLAKAALYAGIKLLMDKQSVDQVDRIGLAGAFGSFIDPKYAMVLGLVPDCDLDKVKAVGNAAGTGARMALLNRDYRREIEQTVTAIEKIETALEPKFQEHFVNAMALPNKIDPFPRLAETVTLPPKAKQPAAGEATTGRRRRRRG</sequence>
<feature type="domain" description="2Fe-2S ferredoxin-type" evidence="2">
    <location>
        <begin position="11"/>
        <end position="115"/>
    </location>
</feature>
<keyword evidence="4" id="KW-1185">Reference proteome</keyword>
<dbReference type="PROSITE" id="PS51085">
    <property type="entry name" value="2FE2S_FER_2"/>
    <property type="match status" value="1"/>
</dbReference>
<feature type="region of interest" description="Disordered" evidence="1">
    <location>
        <begin position="657"/>
        <end position="680"/>
    </location>
</feature>
<dbReference type="Proteomes" id="UP001151234">
    <property type="component" value="Unassembled WGS sequence"/>
</dbReference>
<evidence type="ECO:0000313" key="3">
    <source>
        <dbReference type="EMBL" id="MDA5397840.1"/>
    </source>
</evidence>
<dbReference type="AlphaFoldDB" id="A0A9X3ZGS2"/>
<dbReference type="GO" id="GO:0051536">
    <property type="term" value="F:iron-sulfur cluster binding"/>
    <property type="evidence" value="ECO:0007669"/>
    <property type="project" value="InterPro"/>
</dbReference>
<reference evidence="3" key="1">
    <citation type="submission" date="2022-11" db="EMBL/GenBank/DDBJ databases">
        <title>Draft genome sequence of Hoeflea poritis E7-10 and Hoeflea prorocentri PM5-8, separated from scleractinian coral Porites lutea and marine dinoflagellate.</title>
        <authorList>
            <person name="Zhang G."/>
            <person name="Wei Q."/>
            <person name="Cai L."/>
        </authorList>
    </citation>
    <scope>NUCLEOTIDE SEQUENCE</scope>
    <source>
        <strain evidence="3">PM5-8</strain>
    </source>
</reference>
<dbReference type="Pfam" id="PF17651">
    <property type="entry name" value="Raco_middle"/>
    <property type="match status" value="1"/>
</dbReference>
<accession>A0A9X3ZGS2</accession>
<dbReference type="InterPro" id="IPR027980">
    <property type="entry name" value="RACo_C"/>
</dbReference>
<dbReference type="InterPro" id="IPR040506">
    <property type="entry name" value="RACo_linker"/>
</dbReference>
<dbReference type="CDD" id="cd00207">
    <property type="entry name" value="fer2"/>
    <property type="match status" value="1"/>
</dbReference>
<dbReference type="Pfam" id="PF14574">
    <property type="entry name" value="RACo_C_ter"/>
    <property type="match status" value="1"/>
</dbReference>
<protein>
    <submittedName>
        <fullName evidence="3">ASKHA domain-containing protein</fullName>
    </submittedName>
</protein>
<dbReference type="InterPro" id="IPR041414">
    <property type="entry name" value="Raco-like_middle"/>
</dbReference>
<evidence type="ECO:0000256" key="1">
    <source>
        <dbReference type="SAM" id="MobiDB-lite"/>
    </source>
</evidence>
<gene>
    <name evidence="3" type="ORF">OQ273_04565</name>
</gene>
<dbReference type="PANTHER" id="PTHR42895:SF2">
    <property type="entry name" value="IRON-SULFUR CLUSTER PROTEIN"/>
    <property type="match status" value="1"/>
</dbReference>
<dbReference type="Gene3D" id="3.10.20.30">
    <property type="match status" value="1"/>
</dbReference>
<organism evidence="3 4">
    <name type="scientific">Hoeflea prorocentri</name>
    <dbReference type="NCBI Taxonomy" id="1922333"/>
    <lineage>
        <taxon>Bacteria</taxon>
        <taxon>Pseudomonadati</taxon>
        <taxon>Pseudomonadota</taxon>
        <taxon>Alphaproteobacteria</taxon>
        <taxon>Hyphomicrobiales</taxon>
        <taxon>Rhizobiaceae</taxon>
        <taxon>Hoeflea</taxon>
    </lineage>
</organism>
<dbReference type="InterPro" id="IPR036010">
    <property type="entry name" value="2Fe-2S_ferredoxin-like_sf"/>
</dbReference>
<evidence type="ECO:0000259" key="2">
    <source>
        <dbReference type="PROSITE" id="PS51085"/>
    </source>
</evidence>
<comment type="caution">
    <text evidence="3">The sequence shown here is derived from an EMBL/GenBank/DDBJ whole genome shotgun (WGS) entry which is preliminary data.</text>
</comment>
<dbReference type="InterPro" id="IPR001041">
    <property type="entry name" value="2Fe-2S_ferredoxin-type"/>
</dbReference>
<dbReference type="RefSeq" id="WP_267989286.1">
    <property type="nucleotide sequence ID" value="NZ_JAPJZI010000001.1"/>
</dbReference>
<dbReference type="PANTHER" id="PTHR42895">
    <property type="entry name" value="IRON-SULFUR CLUSTER-BINDING PROTEIN-RELATED"/>
    <property type="match status" value="1"/>
</dbReference>
<dbReference type="InterPro" id="IPR042259">
    <property type="entry name" value="Raco-like_middle_sf"/>
</dbReference>
<dbReference type="InterPro" id="IPR052911">
    <property type="entry name" value="Corrinoid_activation_enz"/>
</dbReference>
<dbReference type="Gene3D" id="3.30.420.480">
    <property type="entry name" value="Domain of unknown function (DUF4445)"/>
    <property type="match status" value="1"/>
</dbReference>
<name>A0A9X3ZGS2_9HYPH</name>
<dbReference type="InterPro" id="IPR012675">
    <property type="entry name" value="Beta-grasp_dom_sf"/>
</dbReference>
<evidence type="ECO:0000313" key="4">
    <source>
        <dbReference type="Proteomes" id="UP001151234"/>
    </source>
</evidence>
<dbReference type="Pfam" id="PF17650">
    <property type="entry name" value="RACo_linker"/>
    <property type="match status" value="1"/>
</dbReference>
<dbReference type="EMBL" id="JAPJZI010000001">
    <property type="protein sequence ID" value="MDA5397840.1"/>
    <property type="molecule type" value="Genomic_DNA"/>
</dbReference>
<proteinExistence type="predicted"/>
<dbReference type="Pfam" id="PF00111">
    <property type="entry name" value="Fer2"/>
    <property type="match status" value="1"/>
</dbReference>
<dbReference type="Gene3D" id="3.10.20.880">
    <property type="match status" value="1"/>
</dbReference>
<dbReference type="SUPFAM" id="SSF54292">
    <property type="entry name" value="2Fe-2S ferredoxin-like"/>
    <property type="match status" value="1"/>
</dbReference>